<feature type="region of interest" description="Disordered" evidence="1">
    <location>
        <begin position="90"/>
        <end position="115"/>
    </location>
</feature>
<proteinExistence type="predicted"/>
<dbReference type="EMBL" id="BONJ01000006">
    <property type="protein sequence ID" value="GIG13373.1"/>
    <property type="molecule type" value="Genomic_DNA"/>
</dbReference>
<dbReference type="AlphaFoldDB" id="A0A8J3L2V9"/>
<evidence type="ECO:0000313" key="2">
    <source>
        <dbReference type="EMBL" id="GIG13373.1"/>
    </source>
</evidence>
<evidence type="ECO:0000256" key="1">
    <source>
        <dbReference type="SAM" id="MobiDB-lite"/>
    </source>
</evidence>
<protein>
    <submittedName>
        <fullName evidence="2">Uncharacterized protein</fullName>
    </submittedName>
</protein>
<organism evidence="2 3">
    <name type="scientific">Catellatospora methionotrophica</name>
    <dbReference type="NCBI Taxonomy" id="121620"/>
    <lineage>
        <taxon>Bacteria</taxon>
        <taxon>Bacillati</taxon>
        <taxon>Actinomycetota</taxon>
        <taxon>Actinomycetes</taxon>
        <taxon>Micromonosporales</taxon>
        <taxon>Micromonosporaceae</taxon>
        <taxon>Catellatospora</taxon>
    </lineage>
</organism>
<accession>A0A8J3L2V9</accession>
<name>A0A8J3L2V9_9ACTN</name>
<dbReference type="Proteomes" id="UP000660339">
    <property type="component" value="Unassembled WGS sequence"/>
</dbReference>
<keyword evidence="3" id="KW-1185">Reference proteome</keyword>
<reference evidence="2" key="1">
    <citation type="submission" date="2021-01" db="EMBL/GenBank/DDBJ databases">
        <title>Whole genome shotgun sequence of Catellatospora methionotrophica NBRC 14553.</title>
        <authorList>
            <person name="Komaki H."/>
            <person name="Tamura T."/>
        </authorList>
    </citation>
    <scope>NUCLEOTIDE SEQUENCE</scope>
    <source>
        <strain evidence="2">NBRC 14553</strain>
    </source>
</reference>
<comment type="caution">
    <text evidence="2">The sequence shown here is derived from an EMBL/GenBank/DDBJ whole genome shotgun (WGS) entry which is preliminary data.</text>
</comment>
<sequence length="115" mass="13034">MQSSLMLEDIDALDMPRAFLLRCVEVHDPEDPDDSCLGILAAGMECRNWTLVRWSTGRTWGTFDSARSARRRFSMFCEVEIVWAQPVVDERGSRAGRAHPGTARPQGPTRPRSRE</sequence>
<evidence type="ECO:0000313" key="3">
    <source>
        <dbReference type="Proteomes" id="UP000660339"/>
    </source>
</evidence>
<gene>
    <name evidence="2" type="ORF">Cme02nite_17050</name>
</gene>